<feature type="region of interest" description="Disordered" evidence="1">
    <location>
        <begin position="24"/>
        <end position="255"/>
    </location>
</feature>
<keyword evidence="3" id="KW-1185">Reference proteome</keyword>
<reference evidence="2 3" key="1">
    <citation type="submission" date="2018-05" db="EMBL/GenBank/DDBJ databases">
        <title>The draft genome of strain NS-104.</title>
        <authorList>
            <person name="Hang P."/>
            <person name="Jiang J."/>
        </authorList>
    </citation>
    <scope>NUCLEOTIDE SEQUENCE [LARGE SCALE GENOMIC DNA]</scope>
    <source>
        <strain evidence="2 3">NS-104</strain>
    </source>
</reference>
<accession>A0A2U2DGA1</accession>
<feature type="compositionally biased region" description="Basic and acidic residues" evidence="1">
    <location>
        <begin position="40"/>
        <end position="57"/>
    </location>
</feature>
<evidence type="ECO:0008006" key="4">
    <source>
        <dbReference type="Google" id="ProtNLM"/>
    </source>
</evidence>
<feature type="compositionally biased region" description="Low complexity" evidence="1">
    <location>
        <begin position="190"/>
        <end position="202"/>
    </location>
</feature>
<organism evidence="2 3">
    <name type="scientific">Metarhizobium album</name>
    <dbReference type="NCBI Taxonomy" id="2182425"/>
    <lineage>
        <taxon>Bacteria</taxon>
        <taxon>Pseudomonadati</taxon>
        <taxon>Pseudomonadota</taxon>
        <taxon>Alphaproteobacteria</taxon>
        <taxon>Hyphomicrobiales</taxon>
        <taxon>Rhizobiaceae</taxon>
        <taxon>Metarhizobium</taxon>
    </lineage>
</organism>
<dbReference type="EMBL" id="QFBC01000029">
    <property type="protein sequence ID" value="PWE52271.1"/>
    <property type="molecule type" value="Genomic_DNA"/>
</dbReference>
<evidence type="ECO:0000256" key="1">
    <source>
        <dbReference type="SAM" id="MobiDB-lite"/>
    </source>
</evidence>
<protein>
    <recommendedName>
        <fullName evidence="4">DUF930 domain-containing protein</fullName>
    </recommendedName>
</protein>
<name>A0A2U2DGA1_9HYPH</name>
<feature type="compositionally biased region" description="Basic and acidic residues" evidence="1">
    <location>
        <begin position="139"/>
        <end position="189"/>
    </location>
</feature>
<dbReference type="InterPro" id="IPR009273">
    <property type="entry name" value="DUF930"/>
</dbReference>
<gene>
    <name evidence="2" type="ORF">DEM27_32000</name>
</gene>
<evidence type="ECO:0000313" key="2">
    <source>
        <dbReference type="EMBL" id="PWE52271.1"/>
    </source>
</evidence>
<feature type="compositionally biased region" description="Basic and acidic residues" evidence="1">
    <location>
        <begin position="203"/>
        <end position="224"/>
    </location>
</feature>
<dbReference type="Pfam" id="PF06059">
    <property type="entry name" value="DUF930"/>
    <property type="match status" value="1"/>
</dbReference>
<comment type="caution">
    <text evidence="2">The sequence shown here is derived from an EMBL/GenBank/DDBJ whole genome shotgun (WGS) entry which is preliminary data.</text>
</comment>
<dbReference type="Proteomes" id="UP000245252">
    <property type="component" value="Unassembled WGS sequence"/>
</dbReference>
<feature type="compositionally biased region" description="Basic and acidic residues" evidence="1">
    <location>
        <begin position="103"/>
        <end position="130"/>
    </location>
</feature>
<proteinExistence type="predicted"/>
<sequence length="390" mass="41844">MVASFAVHAVFALLLIFGFPVTLPEPQKEDSVSVDIVEQPPEKAKEEAKPTEKKDEAAQPPEKQARMTSAEKQPSEDAKDATSGAAPPTEQQQAFESVPQVTEEAKDTLEPEEMADKQTEDKPKTADAKPGEISQRQMTEVDKDALREAMRQAAEREKAAEQQRAAEEAKAAEQKPAAEKQAAEQKKAEALAILAARQAADAKAAEAKAELAKADPVAKPEEKPTTAATATDAPSDGEAETKAEAEKADATSGDQPAVAEVMPDDSAFTQAKKLFSKASLSDPRVKKALGKLPPNRRIVQICTIEALEQVRHSARNSVPEGMVPFSDEGGLIAGPKLSASGGAFFSGGKWYAIDFSCETNAEVTEITAFRFDIKGAIPRNEWKSRKLPEP</sequence>
<feature type="compositionally biased region" description="Basic and acidic residues" evidence="1">
    <location>
        <begin position="239"/>
        <end position="249"/>
    </location>
</feature>
<evidence type="ECO:0000313" key="3">
    <source>
        <dbReference type="Proteomes" id="UP000245252"/>
    </source>
</evidence>
<dbReference type="AlphaFoldDB" id="A0A2U2DGA1"/>